<reference evidence="1" key="1">
    <citation type="submission" date="2024-02" db="EMBL/GenBank/DDBJ databases">
        <authorList>
            <consortium name="ELIXIR-Norway"/>
            <consortium name="Elixir Norway"/>
        </authorList>
    </citation>
    <scope>NUCLEOTIDE SEQUENCE</scope>
</reference>
<dbReference type="PANTHER" id="PTHR47969">
    <property type="entry name" value="CHROMOSOME-ASSOCIATED KINESIN KIF4A-RELATED"/>
    <property type="match status" value="1"/>
</dbReference>
<dbReference type="Proteomes" id="UP001497512">
    <property type="component" value="Chromosome 18"/>
</dbReference>
<dbReference type="SUPFAM" id="SSF52540">
    <property type="entry name" value="P-loop containing nucleoside triphosphate hydrolases"/>
    <property type="match status" value="1"/>
</dbReference>
<proteinExistence type="predicted"/>
<dbReference type="EMBL" id="OZ019910">
    <property type="protein sequence ID" value="CAK9211726.1"/>
    <property type="molecule type" value="Genomic_DNA"/>
</dbReference>
<dbReference type="InterPro" id="IPR036961">
    <property type="entry name" value="Kinesin_motor_dom_sf"/>
</dbReference>
<dbReference type="InterPro" id="IPR027640">
    <property type="entry name" value="Kinesin-like_fam"/>
</dbReference>
<evidence type="ECO:0008006" key="3">
    <source>
        <dbReference type="Google" id="ProtNLM"/>
    </source>
</evidence>
<protein>
    <recommendedName>
        <fullName evidence="3">Kinesin motor domain-containing protein</fullName>
    </recommendedName>
</protein>
<dbReference type="InterPro" id="IPR027417">
    <property type="entry name" value="P-loop_NTPase"/>
</dbReference>
<dbReference type="Gene3D" id="3.40.850.10">
    <property type="entry name" value="Kinesin motor domain"/>
    <property type="match status" value="1"/>
</dbReference>
<organism evidence="1 2">
    <name type="scientific">Sphagnum troendelagicum</name>
    <dbReference type="NCBI Taxonomy" id="128251"/>
    <lineage>
        <taxon>Eukaryota</taxon>
        <taxon>Viridiplantae</taxon>
        <taxon>Streptophyta</taxon>
        <taxon>Embryophyta</taxon>
        <taxon>Bryophyta</taxon>
        <taxon>Sphagnophytina</taxon>
        <taxon>Sphagnopsida</taxon>
        <taxon>Sphagnales</taxon>
        <taxon>Sphagnaceae</taxon>
        <taxon>Sphagnum</taxon>
    </lineage>
</organism>
<evidence type="ECO:0000313" key="1">
    <source>
        <dbReference type="EMBL" id="CAK9211726.1"/>
    </source>
</evidence>
<sequence>MGADEARIWEWGLLHIYENLAEHKKILEVLNNFLLQDSEGMAKGISPVHHSTADTSFEETLNTLKYANRARNIRNKPVINRDPQAVMLNQLRQEVRVCLDNLLLLPKIRNSTETMAFTMLLFIEFTKTLSVAADVTVARNSDLNLIALYFLHESTKPTSEWIGLSKWLWV</sequence>
<name>A0ABP0U3T5_9BRYO</name>
<accession>A0ABP0U3T5</accession>
<keyword evidence="2" id="KW-1185">Reference proteome</keyword>
<dbReference type="PANTHER" id="PTHR47969:SF29">
    <property type="entry name" value="KINESIN-LIKE PROTEIN"/>
    <property type="match status" value="1"/>
</dbReference>
<gene>
    <name evidence="1" type="ORF">CSSPTR1EN2_LOCUS10956</name>
</gene>
<evidence type="ECO:0000313" key="2">
    <source>
        <dbReference type="Proteomes" id="UP001497512"/>
    </source>
</evidence>